<feature type="compositionally biased region" description="Low complexity" evidence="1">
    <location>
        <begin position="63"/>
        <end position="75"/>
    </location>
</feature>
<feature type="compositionally biased region" description="Pro residues" evidence="1">
    <location>
        <begin position="541"/>
        <end position="551"/>
    </location>
</feature>
<feature type="compositionally biased region" description="Basic and acidic residues" evidence="1">
    <location>
        <begin position="222"/>
        <end position="232"/>
    </location>
</feature>
<dbReference type="InterPro" id="IPR039467">
    <property type="entry name" value="TFIIIB_B''_Myb"/>
</dbReference>
<sequence length="605" mass="65986">MSSRVQKGGTIFKPLAKQRTRSANPTPRSSSSNDQTAPLPTISSHPGPSPQPVITNSQTSFTAPVASSSSQPVPSHVTPFMIPTPTPSAPPPIQTSQFNAAPIDLPFSPRLPAPPSLTTSQGPPMLITTPIQMSNDFHSSAAFPANNSLSHHPTVAVATNQIVIEPAPENDVGFSEPQNVLQPTTSGSNQKTATTEDGDVTASRRKKDQMPAKEHRRRRSQKEKDKETEEARPKRKKSKKARENESDDDSDVESSPKRKRSAAKRGRRRRASSTPVFDPFADRGEDIDPTVVTMAALCEDTGQGRISSKAAEIMNNHAAWKVSNRERRARMRAAMERKKYGLSEEEPDEATAEASNAATTATTPPVASTSADSETPQEPQEPQTNSDGFDYSQDLTTRRFNVQVRIGPNGETVIDEESLVVDRVEHEDTSNYTHVVESDTTKFVNSGTYGKRFRGSRWSAEETELFYDALAQYGENYELISYVLPGRDRRACKNKFKTEDKKNPGRINQCLNNSIPIDINTLSRVTGKDFSGPVPVIKAPTPAPAPAPAPAAQPTETTDNATTSENHRPGANRSPSQKSRKRSRSRTGAVEEGIQIIGDIDGFEP</sequence>
<evidence type="ECO:0000259" key="2">
    <source>
        <dbReference type="PROSITE" id="PS50090"/>
    </source>
</evidence>
<dbReference type="GO" id="GO:0070898">
    <property type="term" value="P:RNA polymerase III preinitiation complex assembly"/>
    <property type="evidence" value="ECO:0007669"/>
    <property type="project" value="TreeGrafter"/>
</dbReference>
<evidence type="ECO:0000313" key="5">
    <source>
        <dbReference type="Proteomes" id="UP000559256"/>
    </source>
</evidence>
<dbReference type="GO" id="GO:0000126">
    <property type="term" value="C:transcription factor TFIIIB complex"/>
    <property type="evidence" value="ECO:0007669"/>
    <property type="project" value="TreeGrafter"/>
</dbReference>
<feature type="compositionally biased region" description="Polar residues" evidence="1">
    <location>
        <begin position="372"/>
        <end position="392"/>
    </location>
</feature>
<feature type="domain" description="Myb-like" evidence="2">
    <location>
        <begin position="450"/>
        <end position="498"/>
    </location>
</feature>
<feature type="compositionally biased region" description="Basic residues" evidence="1">
    <location>
        <begin position="257"/>
        <end position="271"/>
    </location>
</feature>
<organism evidence="4 5">
    <name type="scientific">Tetrapyrgos nigripes</name>
    <dbReference type="NCBI Taxonomy" id="182062"/>
    <lineage>
        <taxon>Eukaryota</taxon>
        <taxon>Fungi</taxon>
        <taxon>Dikarya</taxon>
        <taxon>Basidiomycota</taxon>
        <taxon>Agaricomycotina</taxon>
        <taxon>Agaricomycetes</taxon>
        <taxon>Agaricomycetidae</taxon>
        <taxon>Agaricales</taxon>
        <taxon>Marasmiineae</taxon>
        <taxon>Marasmiaceae</taxon>
        <taxon>Tetrapyrgos</taxon>
    </lineage>
</organism>
<name>A0A8H5GPG2_9AGAR</name>
<dbReference type="InterPro" id="IPR009057">
    <property type="entry name" value="Homeodomain-like_sf"/>
</dbReference>
<proteinExistence type="predicted"/>
<dbReference type="PANTHER" id="PTHR22929">
    <property type="entry name" value="RNA POLYMERASE III TRANSCRIPTION INITIATION FACTOR B"/>
    <property type="match status" value="1"/>
</dbReference>
<dbReference type="OrthoDB" id="272624at2759"/>
<feature type="compositionally biased region" description="Pro residues" evidence="1">
    <location>
        <begin position="82"/>
        <end position="93"/>
    </location>
</feature>
<feature type="compositionally biased region" description="Low complexity" evidence="1">
    <location>
        <begin position="352"/>
        <end position="371"/>
    </location>
</feature>
<feature type="compositionally biased region" description="Polar residues" evidence="1">
    <location>
        <begin position="176"/>
        <end position="195"/>
    </location>
</feature>
<dbReference type="CDD" id="cd00167">
    <property type="entry name" value="SANT"/>
    <property type="match status" value="1"/>
</dbReference>
<dbReference type="GO" id="GO:0001156">
    <property type="term" value="F:TFIIIC-class transcription factor complex binding"/>
    <property type="evidence" value="ECO:0007669"/>
    <property type="project" value="TreeGrafter"/>
</dbReference>
<feature type="region of interest" description="Disordered" evidence="1">
    <location>
        <begin position="533"/>
        <end position="605"/>
    </location>
</feature>
<dbReference type="AlphaFoldDB" id="A0A8H5GPG2"/>
<feature type="compositionally biased region" description="Low complexity" evidence="1">
    <location>
        <begin position="593"/>
        <end position="605"/>
    </location>
</feature>
<feature type="domain" description="SANT" evidence="3">
    <location>
        <begin position="456"/>
        <end position="504"/>
    </location>
</feature>
<feature type="region of interest" description="Disordered" evidence="1">
    <location>
        <begin position="1"/>
        <end position="130"/>
    </location>
</feature>
<accession>A0A8H5GPG2</accession>
<dbReference type="Pfam" id="PF15963">
    <property type="entry name" value="Myb_DNA-bind_7"/>
    <property type="match status" value="1"/>
</dbReference>
<dbReference type="EMBL" id="JAACJM010000015">
    <property type="protein sequence ID" value="KAF5368470.1"/>
    <property type="molecule type" value="Genomic_DNA"/>
</dbReference>
<dbReference type="PANTHER" id="PTHR22929:SF0">
    <property type="entry name" value="TRANSCRIPTION FACTOR TFIIIB COMPONENT B'' HOMOLOG"/>
    <property type="match status" value="1"/>
</dbReference>
<gene>
    <name evidence="4" type="ORF">D9758_002290</name>
</gene>
<feature type="compositionally biased region" description="Polar residues" evidence="1">
    <location>
        <begin position="21"/>
        <end position="62"/>
    </location>
</feature>
<dbReference type="PROSITE" id="PS51293">
    <property type="entry name" value="SANT"/>
    <property type="match status" value="1"/>
</dbReference>
<reference evidence="4 5" key="1">
    <citation type="journal article" date="2020" name="ISME J.">
        <title>Uncovering the hidden diversity of litter-decomposition mechanisms in mushroom-forming fungi.</title>
        <authorList>
            <person name="Floudas D."/>
            <person name="Bentzer J."/>
            <person name="Ahren D."/>
            <person name="Johansson T."/>
            <person name="Persson P."/>
            <person name="Tunlid A."/>
        </authorList>
    </citation>
    <scope>NUCLEOTIDE SEQUENCE [LARGE SCALE GENOMIC DNA]</scope>
    <source>
        <strain evidence="4 5">CBS 291.85</strain>
    </source>
</reference>
<dbReference type="InterPro" id="IPR017884">
    <property type="entry name" value="SANT_dom"/>
</dbReference>
<feature type="region of interest" description="Disordered" evidence="1">
    <location>
        <begin position="331"/>
        <end position="392"/>
    </location>
</feature>
<dbReference type="Proteomes" id="UP000559256">
    <property type="component" value="Unassembled WGS sequence"/>
</dbReference>
<evidence type="ECO:0000313" key="4">
    <source>
        <dbReference type="EMBL" id="KAF5368470.1"/>
    </source>
</evidence>
<evidence type="ECO:0000256" key="1">
    <source>
        <dbReference type="SAM" id="MobiDB-lite"/>
    </source>
</evidence>
<keyword evidence="5" id="KW-1185">Reference proteome</keyword>
<protein>
    <recommendedName>
        <fullName evidence="6">Transcription factor TFIIIB component B</fullName>
    </recommendedName>
</protein>
<dbReference type="SUPFAM" id="SSF46689">
    <property type="entry name" value="Homeodomain-like"/>
    <property type="match status" value="1"/>
</dbReference>
<evidence type="ECO:0000259" key="3">
    <source>
        <dbReference type="PROSITE" id="PS51293"/>
    </source>
</evidence>
<comment type="caution">
    <text evidence="4">The sequence shown here is derived from an EMBL/GenBank/DDBJ whole genome shotgun (WGS) entry which is preliminary data.</text>
</comment>
<feature type="region of interest" description="Disordered" evidence="1">
    <location>
        <begin position="169"/>
        <end position="287"/>
    </location>
</feature>
<dbReference type="Gene3D" id="1.10.10.60">
    <property type="entry name" value="Homeodomain-like"/>
    <property type="match status" value="1"/>
</dbReference>
<dbReference type="InterPro" id="IPR001005">
    <property type="entry name" value="SANT/Myb"/>
</dbReference>
<evidence type="ECO:0008006" key="6">
    <source>
        <dbReference type="Google" id="ProtNLM"/>
    </source>
</evidence>
<dbReference type="SMART" id="SM00717">
    <property type="entry name" value="SANT"/>
    <property type="match status" value="1"/>
</dbReference>
<dbReference type="PROSITE" id="PS50090">
    <property type="entry name" value="MYB_LIKE"/>
    <property type="match status" value="1"/>
</dbReference>
<feature type="compositionally biased region" description="Basic and acidic residues" evidence="1">
    <location>
        <begin position="333"/>
        <end position="342"/>
    </location>
</feature>